<organism evidence="6 7">
    <name type="scientific">Ochrobactrum soli</name>
    <dbReference type="NCBI Taxonomy" id="2448455"/>
    <lineage>
        <taxon>Bacteria</taxon>
        <taxon>Pseudomonadati</taxon>
        <taxon>Pseudomonadota</taxon>
        <taxon>Alphaproteobacteria</taxon>
        <taxon>Hyphomicrobiales</taxon>
        <taxon>Brucellaceae</taxon>
        <taxon>Brucella/Ochrobactrum group</taxon>
        <taxon>Ochrobactrum</taxon>
    </lineage>
</organism>
<dbReference type="SUPFAM" id="SSF48452">
    <property type="entry name" value="TPR-like"/>
    <property type="match status" value="1"/>
</dbReference>
<feature type="compositionally biased region" description="Low complexity" evidence="4">
    <location>
        <begin position="64"/>
        <end position="80"/>
    </location>
</feature>
<evidence type="ECO:0000313" key="6">
    <source>
        <dbReference type="EMBL" id="NNU62137.1"/>
    </source>
</evidence>
<keyword evidence="7" id="KW-1185">Reference proteome</keyword>
<dbReference type="PROSITE" id="PS50005">
    <property type="entry name" value="TPR"/>
    <property type="match status" value="1"/>
</dbReference>
<dbReference type="SMART" id="SM00028">
    <property type="entry name" value="TPR"/>
    <property type="match status" value="3"/>
</dbReference>
<keyword evidence="5" id="KW-0732">Signal</keyword>
<dbReference type="InterPro" id="IPR019734">
    <property type="entry name" value="TPR_rpt"/>
</dbReference>
<comment type="caution">
    <text evidence="6">The sequence shown here is derived from an EMBL/GenBank/DDBJ whole genome shotgun (WGS) entry which is preliminary data.</text>
</comment>
<name>A0A849KR85_9HYPH</name>
<feature type="signal peptide" evidence="5">
    <location>
        <begin position="1"/>
        <end position="24"/>
    </location>
</feature>
<feature type="region of interest" description="Disordered" evidence="4">
    <location>
        <begin position="57"/>
        <end position="84"/>
    </location>
</feature>
<dbReference type="Pfam" id="PF00515">
    <property type="entry name" value="TPR_1"/>
    <property type="match status" value="1"/>
</dbReference>
<evidence type="ECO:0000256" key="5">
    <source>
        <dbReference type="SAM" id="SignalP"/>
    </source>
</evidence>
<dbReference type="Gene3D" id="1.25.40.10">
    <property type="entry name" value="Tetratricopeptide repeat domain"/>
    <property type="match status" value="1"/>
</dbReference>
<keyword evidence="1" id="KW-0677">Repeat</keyword>
<sequence>MGKSMHMRNVFACLKIFATVAAFSAATLTIHGARAEMAPDEAPLNAPLTAPLTPVQIGADSEQKPSSSQTAPAKAAAPQTPEERLDKLFAELRKTTDEAKARRIASQINTLWSQSGSATIDLLVQWANAAMLERRYTSALDFLNEAIALNPDYAEAWNRRATVYFLQKDYAHAMYDINRTLELEPRHYGALTGMAAILRVRGLKEQAMKAYEQALIVYPMMRDAQKNFSDLADELADTRT</sequence>
<evidence type="ECO:0000256" key="3">
    <source>
        <dbReference type="PROSITE-ProRule" id="PRU00339"/>
    </source>
</evidence>
<accession>A0A849KR85</accession>
<evidence type="ECO:0000313" key="7">
    <source>
        <dbReference type="Proteomes" id="UP000574931"/>
    </source>
</evidence>
<feature type="repeat" description="TPR" evidence="3">
    <location>
        <begin position="154"/>
        <end position="187"/>
    </location>
</feature>
<dbReference type="EMBL" id="JABFCY010000012">
    <property type="protein sequence ID" value="NNU62137.1"/>
    <property type="molecule type" value="Genomic_DNA"/>
</dbReference>
<evidence type="ECO:0000256" key="2">
    <source>
        <dbReference type="ARBA" id="ARBA00022803"/>
    </source>
</evidence>
<evidence type="ECO:0000256" key="4">
    <source>
        <dbReference type="SAM" id="MobiDB-lite"/>
    </source>
</evidence>
<keyword evidence="2 3" id="KW-0802">TPR repeat</keyword>
<reference evidence="6 7" key="1">
    <citation type="submission" date="2020-05" db="EMBL/GenBank/DDBJ databases">
        <title>Draft Genome Sequence of Ochrobactrum soli Isolated from Stable Fly Gut.</title>
        <authorList>
            <person name="Pileggi M.T."/>
            <person name="Vazhakkala L.J."/>
            <person name="Wong C.N."/>
        </authorList>
    </citation>
    <scope>NUCLEOTIDE SEQUENCE [LARGE SCALE GENOMIC DNA]</scope>
    <source>
        <strain evidence="6 7">MTP-C0764</strain>
    </source>
</reference>
<protein>
    <submittedName>
        <fullName evidence="6">Tetratricopeptide repeat protein</fullName>
    </submittedName>
</protein>
<dbReference type="PANTHER" id="PTHR44858:SF1">
    <property type="entry name" value="UDP-N-ACETYLGLUCOSAMINE--PEPTIDE N-ACETYLGLUCOSAMINYLTRANSFERASE SPINDLY-RELATED"/>
    <property type="match status" value="1"/>
</dbReference>
<dbReference type="AlphaFoldDB" id="A0A849KR85"/>
<evidence type="ECO:0000256" key="1">
    <source>
        <dbReference type="ARBA" id="ARBA00022737"/>
    </source>
</evidence>
<feature type="chain" id="PRO_5032348435" evidence="5">
    <location>
        <begin position="25"/>
        <end position="240"/>
    </location>
</feature>
<gene>
    <name evidence="6" type="ORF">HKX02_18035</name>
</gene>
<dbReference type="InterPro" id="IPR011990">
    <property type="entry name" value="TPR-like_helical_dom_sf"/>
</dbReference>
<dbReference type="PANTHER" id="PTHR44858">
    <property type="entry name" value="TETRATRICOPEPTIDE REPEAT PROTEIN 6"/>
    <property type="match status" value="1"/>
</dbReference>
<proteinExistence type="predicted"/>
<dbReference type="InterPro" id="IPR050498">
    <property type="entry name" value="Ycf3"/>
</dbReference>
<dbReference type="Proteomes" id="UP000574931">
    <property type="component" value="Unassembled WGS sequence"/>
</dbReference>
<dbReference type="RefSeq" id="WP_171318765.1">
    <property type="nucleotide sequence ID" value="NZ_JABFCY010000012.1"/>
</dbReference>